<keyword evidence="1" id="KW-0805">Transcription regulation</keyword>
<sequence length="210" mass="23814">MTVKKTLSQRKRESIVAAAIAEFTEHGYKATSMDKISNRAEVSKRTVYNHFASKELLLDEILDSIWSKTLAATHFPYQAELPLNEQLASIANQELELLESEGFIDLSRVLFSEYFHNAELAHQAMEKYSQAESGLTTWIKAAQADDRLIELDPLFASTQFIALLKSFAFWPQIIGHAPSPDAEHKQVIIQSSVEMFLKQYLASSESRLFK</sequence>
<keyword evidence="3" id="KW-0804">Transcription</keyword>
<protein>
    <submittedName>
        <fullName evidence="6">TetR family transcriptional regulator</fullName>
    </submittedName>
</protein>
<evidence type="ECO:0000256" key="3">
    <source>
        <dbReference type="ARBA" id="ARBA00023163"/>
    </source>
</evidence>
<dbReference type="FunFam" id="1.10.10.60:FF:000141">
    <property type="entry name" value="TetR family transcriptional regulator"/>
    <property type="match status" value="1"/>
</dbReference>
<organism evidence="6 7">
    <name type="scientific">Vibrio splendidus</name>
    <dbReference type="NCBI Taxonomy" id="29497"/>
    <lineage>
        <taxon>Bacteria</taxon>
        <taxon>Pseudomonadati</taxon>
        <taxon>Pseudomonadota</taxon>
        <taxon>Gammaproteobacteria</taxon>
        <taxon>Vibrionales</taxon>
        <taxon>Vibrionaceae</taxon>
        <taxon>Vibrio</taxon>
    </lineage>
</organism>
<dbReference type="AlphaFoldDB" id="A0A837NUQ6"/>
<dbReference type="InterPro" id="IPR001647">
    <property type="entry name" value="HTH_TetR"/>
</dbReference>
<dbReference type="PROSITE" id="PS50977">
    <property type="entry name" value="HTH_TETR_2"/>
    <property type="match status" value="1"/>
</dbReference>
<dbReference type="InterPro" id="IPR023772">
    <property type="entry name" value="DNA-bd_HTH_TetR-type_CS"/>
</dbReference>
<dbReference type="InterPro" id="IPR036271">
    <property type="entry name" value="Tet_transcr_reg_TetR-rel_C_sf"/>
</dbReference>
<keyword evidence="2 4" id="KW-0238">DNA-binding</keyword>
<evidence type="ECO:0000259" key="5">
    <source>
        <dbReference type="PROSITE" id="PS50977"/>
    </source>
</evidence>
<dbReference type="InterPro" id="IPR009057">
    <property type="entry name" value="Homeodomain-like_sf"/>
</dbReference>
<proteinExistence type="predicted"/>
<evidence type="ECO:0000256" key="2">
    <source>
        <dbReference type="ARBA" id="ARBA00023125"/>
    </source>
</evidence>
<gene>
    <name evidence="6" type="ORF">AN168_07885</name>
</gene>
<dbReference type="Gene3D" id="1.10.10.60">
    <property type="entry name" value="Homeodomain-like"/>
    <property type="match status" value="1"/>
</dbReference>
<dbReference type="Pfam" id="PF14246">
    <property type="entry name" value="TetR_C_7"/>
    <property type="match status" value="1"/>
</dbReference>
<dbReference type="InterPro" id="IPR039536">
    <property type="entry name" value="TetR_C_Proteobacteria"/>
</dbReference>
<evidence type="ECO:0000313" key="6">
    <source>
        <dbReference type="EMBL" id="KPL95554.1"/>
    </source>
</evidence>
<evidence type="ECO:0000256" key="1">
    <source>
        <dbReference type="ARBA" id="ARBA00023015"/>
    </source>
</evidence>
<dbReference type="InterPro" id="IPR050109">
    <property type="entry name" value="HTH-type_TetR-like_transc_reg"/>
</dbReference>
<name>A0A837NUQ6_VIBSP</name>
<comment type="caution">
    <text evidence="6">The sequence shown here is derived from an EMBL/GenBank/DDBJ whole genome shotgun (WGS) entry which is preliminary data.</text>
</comment>
<dbReference type="SUPFAM" id="SSF48498">
    <property type="entry name" value="Tetracyclin repressor-like, C-terminal domain"/>
    <property type="match status" value="1"/>
</dbReference>
<dbReference type="PROSITE" id="PS01081">
    <property type="entry name" value="HTH_TETR_1"/>
    <property type="match status" value="1"/>
</dbReference>
<dbReference type="Gene3D" id="1.10.357.10">
    <property type="entry name" value="Tetracycline Repressor, domain 2"/>
    <property type="match status" value="1"/>
</dbReference>
<dbReference type="GO" id="GO:0000976">
    <property type="term" value="F:transcription cis-regulatory region binding"/>
    <property type="evidence" value="ECO:0007669"/>
    <property type="project" value="TreeGrafter"/>
</dbReference>
<dbReference type="PANTHER" id="PTHR30055:SF224">
    <property type="entry name" value="TRANSCRIPTIONAL REGULATOR TETR FAMILY"/>
    <property type="match status" value="1"/>
</dbReference>
<dbReference type="PRINTS" id="PR00455">
    <property type="entry name" value="HTHTETR"/>
</dbReference>
<dbReference type="PANTHER" id="PTHR30055">
    <property type="entry name" value="HTH-TYPE TRANSCRIPTIONAL REGULATOR RUTR"/>
    <property type="match status" value="1"/>
</dbReference>
<dbReference type="EMBL" id="LIZK01000002">
    <property type="protein sequence ID" value="KPL95554.1"/>
    <property type="molecule type" value="Genomic_DNA"/>
</dbReference>
<evidence type="ECO:0000256" key="4">
    <source>
        <dbReference type="PROSITE-ProRule" id="PRU00335"/>
    </source>
</evidence>
<feature type="domain" description="HTH tetR-type" evidence="5">
    <location>
        <begin position="9"/>
        <end position="69"/>
    </location>
</feature>
<evidence type="ECO:0000313" key="7">
    <source>
        <dbReference type="Proteomes" id="UP000050463"/>
    </source>
</evidence>
<dbReference type="Proteomes" id="UP000050463">
    <property type="component" value="Unassembled WGS sequence"/>
</dbReference>
<reference evidence="6 7" key="1">
    <citation type="submission" date="2015-08" db="EMBL/GenBank/DDBJ databases">
        <title>Draft Genome Sequence of Vibrio splendidus UCD-SED7.</title>
        <authorList>
            <person name="Lee R.D."/>
            <person name="Lang J.M."/>
            <person name="Coil D.A."/>
            <person name="Jospin G."/>
            <person name="Eisen J.A."/>
        </authorList>
    </citation>
    <scope>NUCLEOTIDE SEQUENCE [LARGE SCALE GENOMIC DNA]</scope>
    <source>
        <strain evidence="6 7">UCD-SED7</strain>
    </source>
</reference>
<dbReference type="SUPFAM" id="SSF46689">
    <property type="entry name" value="Homeodomain-like"/>
    <property type="match status" value="1"/>
</dbReference>
<feature type="DNA-binding region" description="H-T-H motif" evidence="4">
    <location>
        <begin position="32"/>
        <end position="51"/>
    </location>
</feature>
<accession>A0A837NUQ6</accession>
<dbReference type="Pfam" id="PF00440">
    <property type="entry name" value="TetR_N"/>
    <property type="match status" value="1"/>
</dbReference>
<dbReference type="RefSeq" id="WP_054546685.1">
    <property type="nucleotide sequence ID" value="NZ_LIZK01000002.1"/>
</dbReference>
<dbReference type="GO" id="GO:0003700">
    <property type="term" value="F:DNA-binding transcription factor activity"/>
    <property type="evidence" value="ECO:0007669"/>
    <property type="project" value="TreeGrafter"/>
</dbReference>